<dbReference type="GO" id="GO:0016020">
    <property type="term" value="C:membrane"/>
    <property type="evidence" value="ECO:0007669"/>
    <property type="project" value="InterPro"/>
</dbReference>
<dbReference type="GO" id="GO:0060003">
    <property type="term" value="P:copper ion export"/>
    <property type="evidence" value="ECO:0007669"/>
    <property type="project" value="TreeGrafter"/>
</dbReference>
<dbReference type="EMBL" id="CP017141">
    <property type="protein sequence ID" value="AOM76403.1"/>
    <property type="molecule type" value="Genomic_DNA"/>
</dbReference>
<keyword evidence="3" id="KW-0175">Coiled coil</keyword>
<dbReference type="SUPFAM" id="SSF111369">
    <property type="entry name" value="HlyD-like secretion proteins"/>
    <property type="match status" value="1"/>
</dbReference>
<feature type="chain" id="PRO_5009098403" evidence="4">
    <location>
        <begin position="27"/>
        <end position="379"/>
    </location>
</feature>
<feature type="domain" description="CusB-like beta-barrel" evidence="5">
    <location>
        <begin position="233"/>
        <end position="304"/>
    </location>
</feature>
<organism evidence="7 8">
    <name type="scientific">Pedobacter steynii</name>
    <dbReference type="NCBI Taxonomy" id="430522"/>
    <lineage>
        <taxon>Bacteria</taxon>
        <taxon>Pseudomonadati</taxon>
        <taxon>Bacteroidota</taxon>
        <taxon>Sphingobacteriia</taxon>
        <taxon>Sphingobacteriales</taxon>
        <taxon>Sphingobacteriaceae</taxon>
        <taxon>Pedobacter</taxon>
    </lineage>
</organism>
<dbReference type="Proteomes" id="UP000094313">
    <property type="component" value="Chromosome"/>
</dbReference>
<sequence>MKPRIFIYGIAAVLNTLLYACGSSSAEQIPKEQAVNPDETLVQLSTEQAKIIKLKTAGVTLQNISAVLKLSGQIDVPPQNLVSVSIPLGGYLKSTNMLPGTQVRKGQLLAVMEDPQYIQLQQDYLSAKNKLNYAGKEYERQKELNSTKASSDKILQQAENEFRNLSIETRALAAKLSLIGISPRQLTENSISRTVNIHSPINGYISKVNVNIGKYVTPSDVIFELVNPADIHLNLKVYEKDLSKIAIGQQAVAYNNASPDQKYNTKIILVSHALNEERSAEIHCHFERYDKRLVPGMYMNAEIQVKNTKEKVLPSEAIVNFENKDYVFVQEGSHSFRLSPVQKGISENNFTVVGNHLDDKKVVTTGAYSLLMKLKNTSE</sequence>
<dbReference type="InterPro" id="IPR006143">
    <property type="entry name" value="RND_pump_MFP"/>
</dbReference>
<keyword evidence="4" id="KW-0732">Signal</keyword>
<dbReference type="Pfam" id="PF25973">
    <property type="entry name" value="BSH_CzcB"/>
    <property type="match status" value="1"/>
</dbReference>
<dbReference type="NCBIfam" id="TIGR01730">
    <property type="entry name" value="RND_mfp"/>
    <property type="match status" value="1"/>
</dbReference>
<dbReference type="AlphaFoldDB" id="A0A1D7QCH6"/>
<evidence type="ECO:0000259" key="5">
    <source>
        <dbReference type="Pfam" id="PF25954"/>
    </source>
</evidence>
<feature type="domain" description="CzcB-like barrel-sandwich hybrid" evidence="6">
    <location>
        <begin position="82"/>
        <end position="226"/>
    </location>
</feature>
<dbReference type="GO" id="GO:0022857">
    <property type="term" value="F:transmembrane transporter activity"/>
    <property type="evidence" value="ECO:0007669"/>
    <property type="project" value="InterPro"/>
</dbReference>
<dbReference type="OrthoDB" id="9814657at2"/>
<evidence type="ECO:0000256" key="4">
    <source>
        <dbReference type="SAM" id="SignalP"/>
    </source>
</evidence>
<dbReference type="PROSITE" id="PS51257">
    <property type="entry name" value="PROKAR_LIPOPROTEIN"/>
    <property type="match status" value="1"/>
</dbReference>
<comment type="similarity">
    <text evidence="1">Belongs to the membrane fusion protein (MFP) (TC 8.A.1) family.</text>
</comment>
<evidence type="ECO:0000256" key="1">
    <source>
        <dbReference type="ARBA" id="ARBA00009477"/>
    </source>
</evidence>
<evidence type="ECO:0000313" key="7">
    <source>
        <dbReference type="EMBL" id="AOM76403.1"/>
    </source>
</evidence>
<dbReference type="GO" id="GO:0015679">
    <property type="term" value="P:plasma membrane copper ion transport"/>
    <property type="evidence" value="ECO:0007669"/>
    <property type="project" value="TreeGrafter"/>
</dbReference>
<gene>
    <name evidence="7" type="ORF">BFS30_04085</name>
</gene>
<dbReference type="Gene3D" id="2.40.30.170">
    <property type="match status" value="1"/>
</dbReference>
<keyword evidence="2" id="KW-0813">Transport</keyword>
<dbReference type="InterPro" id="IPR058647">
    <property type="entry name" value="BSH_CzcB-like"/>
</dbReference>
<dbReference type="PANTHER" id="PTHR30097">
    <property type="entry name" value="CATION EFFLUX SYSTEM PROTEIN CUSB"/>
    <property type="match status" value="1"/>
</dbReference>
<feature type="signal peptide" evidence="4">
    <location>
        <begin position="1"/>
        <end position="26"/>
    </location>
</feature>
<evidence type="ECO:0000313" key="8">
    <source>
        <dbReference type="Proteomes" id="UP000094313"/>
    </source>
</evidence>
<dbReference type="Gene3D" id="2.40.420.20">
    <property type="match status" value="1"/>
</dbReference>
<accession>A0A1D7QCH6</accession>
<evidence type="ECO:0000256" key="2">
    <source>
        <dbReference type="ARBA" id="ARBA00022448"/>
    </source>
</evidence>
<proteinExistence type="inferred from homology"/>
<evidence type="ECO:0000259" key="6">
    <source>
        <dbReference type="Pfam" id="PF25973"/>
    </source>
</evidence>
<protein>
    <submittedName>
        <fullName evidence="7">Efflux transporter periplasmic adaptor subunit</fullName>
    </submittedName>
</protein>
<evidence type="ECO:0000256" key="3">
    <source>
        <dbReference type="SAM" id="Coils"/>
    </source>
</evidence>
<dbReference type="GO" id="GO:0030313">
    <property type="term" value="C:cell envelope"/>
    <property type="evidence" value="ECO:0007669"/>
    <property type="project" value="TreeGrafter"/>
</dbReference>
<name>A0A1D7QCH6_9SPHI</name>
<dbReference type="InterPro" id="IPR058792">
    <property type="entry name" value="Beta-barrel_RND_2"/>
</dbReference>
<dbReference type="KEGG" id="psty:BFS30_04085"/>
<dbReference type="RefSeq" id="WP_069378099.1">
    <property type="nucleotide sequence ID" value="NZ_CP017141.1"/>
</dbReference>
<dbReference type="Gene3D" id="1.10.287.470">
    <property type="entry name" value="Helix hairpin bin"/>
    <property type="match status" value="1"/>
</dbReference>
<keyword evidence="8" id="KW-1185">Reference proteome</keyword>
<reference evidence="7 8" key="1">
    <citation type="submission" date="2016-08" db="EMBL/GenBank/DDBJ databases">
        <authorList>
            <person name="Seilhamer J.J."/>
        </authorList>
    </citation>
    <scope>NUCLEOTIDE SEQUENCE [LARGE SCALE GENOMIC DNA]</scope>
    <source>
        <strain evidence="7 8">DX4</strain>
    </source>
</reference>
<feature type="coiled-coil region" evidence="3">
    <location>
        <begin position="141"/>
        <end position="175"/>
    </location>
</feature>
<dbReference type="PANTHER" id="PTHR30097:SF4">
    <property type="entry name" value="SLR6042 PROTEIN"/>
    <property type="match status" value="1"/>
</dbReference>
<dbReference type="Pfam" id="PF25954">
    <property type="entry name" value="Beta-barrel_RND_2"/>
    <property type="match status" value="1"/>
</dbReference>
<dbReference type="InterPro" id="IPR051909">
    <property type="entry name" value="MFP_Cation_Efflux"/>
</dbReference>